<protein>
    <recommendedName>
        <fullName evidence="4">N-acetyltransferase domain-containing protein</fullName>
    </recommendedName>
</protein>
<dbReference type="PANTHER" id="PTHR10545">
    <property type="entry name" value="DIAMINE N-ACETYLTRANSFERASE"/>
    <property type="match status" value="1"/>
</dbReference>
<dbReference type="PROSITE" id="PS51186">
    <property type="entry name" value="GNAT"/>
    <property type="match status" value="1"/>
</dbReference>
<dbReference type="EMBL" id="VSWD01000008">
    <property type="protein sequence ID" value="KAK3094924.1"/>
    <property type="molecule type" value="Genomic_DNA"/>
</dbReference>
<comment type="caution">
    <text evidence="5">The sequence shown here is derived from an EMBL/GenBank/DDBJ whole genome shotgun (WGS) entry which is preliminary data.</text>
</comment>
<dbReference type="Proteomes" id="UP001186944">
    <property type="component" value="Unassembled WGS sequence"/>
</dbReference>
<dbReference type="FunFam" id="3.40.630.30:FF:000064">
    <property type="entry name" value="GNAT family acetyltransferase"/>
    <property type="match status" value="1"/>
</dbReference>
<evidence type="ECO:0000313" key="6">
    <source>
        <dbReference type="Proteomes" id="UP001186944"/>
    </source>
</evidence>
<accession>A0AA88XZN3</accession>
<evidence type="ECO:0000256" key="3">
    <source>
        <dbReference type="ARBA" id="ARBA00023315"/>
    </source>
</evidence>
<dbReference type="InterPro" id="IPR000182">
    <property type="entry name" value="GNAT_dom"/>
</dbReference>
<comment type="similarity">
    <text evidence="1">Belongs to the acetyltransferase family.</text>
</comment>
<name>A0AA88XZN3_PINIB</name>
<dbReference type="Gene3D" id="3.40.630.30">
    <property type="match status" value="1"/>
</dbReference>
<dbReference type="Pfam" id="PF00583">
    <property type="entry name" value="Acetyltransf_1"/>
    <property type="match status" value="1"/>
</dbReference>
<sequence>KLIGYVLYYFTYSTWEGRSLYMEDLYVTPTWRGKGVGTQLWAYVSKVAVNKDCQRLDFTVLGWNKPSIDYYFRQGAFDLTAKEDWHMFRMKREHIEIMAAKCKQ</sequence>
<proteinExistence type="inferred from homology"/>
<dbReference type="PANTHER" id="PTHR10545:SF29">
    <property type="entry name" value="GH14572P-RELATED"/>
    <property type="match status" value="1"/>
</dbReference>
<dbReference type="SUPFAM" id="SSF55729">
    <property type="entry name" value="Acyl-CoA N-acyltransferases (Nat)"/>
    <property type="match status" value="1"/>
</dbReference>
<dbReference type="InterPro" id="IPR016181">
    <property type="entry name" value="Acyl_CoA_acyltransferase"/>
</dbReference>
<gene>
    <name evidence="5" type="ORF">FSP39_007931</name>
</gene>
<evidence type="ECO:0000259" key="4">
    <source>
        <dbReference type="PROSITE" id="PS51186"/>
    </source>
</evidence>
<organism evidence="5 6">
    <name type="scientific">Pinctada imbricata</name>
    <name type="common">Atlantic pearl-oyster</name>
    <name type="synonym">Pinctada martensii</name>
    <dbReference type="NCBI Taxonomy" id="66713"/>
    <lineage>
        <taxon>Eukaryota</taxon>
        <taxon>Metazoa</taxon>
        <taxon>Spiralia</taxon>
        <taxon>Lophotrochozoa</taxon>
        <taxon>Mollusca</taxon>
        <taxon>Bivalvia</taxon>
        <taxon>Autobranchia</taxon>
        <taxon>Pteriomorphia</taxon>
        <taxon>Pterioida</taxon>
        <taxon>Pterioidea</taxon>
        <taxon>Pteriidae</taxon>
        <taxon>Pinctada</taxon>
    </lineage>
</organism>
<reference evidence="5" key="1">
    <citation type="submission" date="2019-08" db="EMBL/GenBank/DDBJ databases">
        <title>The improved chromosome-level genome for the pearl oyster Pinctada fucata martensii using PacBio sequencing and Hi-C.</title>
        <authorList>
            <person name="Zheng Z."/>
        </authorList>
    </citation>
    <scope>NUCLEOTIDE SEQUENCE</scope>
    <source>
        <strain evidence="5">ZZ-2019</strain>
        <tissue evidence="5">Adductor muscle</tissue>
    </source>
</reference>
<evidence type="ECO:0000313" key="5">
    <source>
        <dbReference type="EMBL" id="KAK3094924.1"/>
    </source>
</evidence>
<dbReference type="AlphaFoldDB" id="A0AA88XZN3"/>
<keyword evidence="6" id="KW-1185">Reference proteome</keyword>
<keyword evidence="3" id="KW-0012">Acyltransferase</keyword>
<evidence type="ECO:0000256" key="1">
    <source>
        <dbReference type="ARBA" id="ARBA00008694"/>
    </source>
</evidence>
<feature type="domain" description="N-acetyltransferase" evidence="4">
    <location>
        <begin position="1"/>
        <end position="95"/>
    </location>
</feature>
<feature type="non-terminal residue" evidence="5">
    <location>
        <position position="1"/>
    </location>
</feature>
<dbReference type="InterPro" id="IPR051016">
    <property type="entry name" value="Diverse_Substrate_AcTransf"/>
</dbReference>
<dbReference type="CDD" id="cd04301">
    <property type="entry name" value="NAT_SF"/>
    <property type="match status" value="1"/>
</dbReference>
<evidence type="ECO:0000256" key="2">
    <source>
        <dbReference type="ARBA" id="ARBA00022679"/>
    </source>
</evidence>
<keyword evidence="2" id="KW-0808">Transferase</keyword>
<dbReference type="GO" id="GO:0008080">
    <property type="term" value="F:N-acetyltransferase activity"/>
    <property type="evidence" value="ECO:0007669"/>
    <property type="project" value="TreeGrafter"/>
</dbReference>